<dbReference type="AlphaFoldDB" id="A0A848L6F5"/>
<evidence type="ECO:0000259" key="7">
    <source>
        <dbReference type="Pfam" id="PF00482"/>
    </source>
</evidence>
<dbReference type="Proteomes" id="UP000550729">
    <property type="component" value="Unassembled WGS sequence"/>
</dbReference>
<evidence type="ECO:0000256" key="2">
    <source>
        <dbReference type="ARBA" id="ARBA00022475"/>
    </source>
</evidence>
<evidence type="ECO:0000313" key="8">
    <source>
        <dbReference type="EMBL" id="NMO03188.1"/>
    </source>
</evidence>
<evidence type="ECO:0000313" key="9">
    <source>
        <dbReference type="Proteomes" id="UP000550729"/>
    </source>
</evidence>
<evidence type="ECO:0000256" key="1">
    <source>
        <dbReference type="ARBA" id="ARBA00004651"/>
    </source>
</evidence>
<keyword evidence="5 6" id="KW-0472">Membrane</keyword>
<evidence type="ECO:0000256" key="6">
    <source>
        <dbReference type="SAM" id="Phobius"/>
    </source>
</evidence>
<dbReference type="EMBL" id="JABBNB010000020">
    <property type="protein sequence ID" value="NMO03188.1"/>
    <property type="molecule type" value="Genomic_DNA"/>
</dbReference>
<reference evidence="8 9" key="1">
    <citation type="submission" date="2020-04" db="EMBL/GenBank/DDBJ databases">
        <title>Gordonia sp. nov. TBRC 11910.</title>
        <authorList>
            <person name="Suriyachadkun C."/>
        </authorList>
    </citation>
    <scope>NUCLEOTIDE SEQUENCE [LARGE SCALE GENOMIC DNA]</scope>
    <source>
        <strain evidence="8 9">TBRC 11910</strain>
    </source>
</reference>
<keyword evidence="4 6" id="KW-1133">Transmembrane helix</keyword>
<name>A0A848L6F5_9ACTN</name>
<gene>
    <name evidence="8" type="ORF">HH308_18400</name>
</gene>
<dbReference type="RefSeq" id="WP_170195682.1">
    <property type="nucleotide sequence ID" value="NZ_JABBNB010000020.1"/>
</dbReference>
<dbReference type="GO" id="GO:0005886">
    <property type="term" value="C:plasma membrane"/>
    <property type="evidence" value="ECO:0007669"/>
    <property type="project" value="UniProtKB-SubCell"/>
</dbReference>
<comment type="caution">
    <text evidence="8">The sequence shown here is derived from an EMBL/GenBank/DDBJ whole genome shotgun (WGS) entry which is preliminary data.</text>
</comment>
<sequence length="194" mass="20289">MMSTLVMAVAIAAAMWMWPASRWSLYRVTRYEPPAREARWLGVPRDSADPFDVAAAYDLFAICLRAGLPVSAAGSAVVRCLPGQLAQPLQRSVDLLTLGADPEQAWRELETTPALADLAVLARRSARAGSSMSDGLLELAARAREQAGDAALAAAERAGVKISGPLGLCFLPAFVCLGIAPVVIGLAGTVLGGM</sequence>
<dbReference type="PANTHER" id="PTHR35007:SF3">
    <property type="entry name" value="POSSIBLE CONSERVED ALANINE RICH MEMBRANE PROTEIN"/>
    <property type="match status" value="1"/>
</dbReference>
<dbReference type="InterPro" id="IPR018076">
    <property type="entry name" value="T2SS_GspF_dom"/>
</dbReference>
<evidence type="ECO:0000256" key="5">
    <source>
        <dbReference type="ARBA" id="ARBA00023136"/>
    </source>
</evidence>
<accession>A0A848L6F5</accession>
<dbReference type="Pfam" id="PF00482">
    <property type="entry name" value="T2SSF"/>
    <property type="match status" value="1"/>
</dbReference>
<comment type="subcellular location">
    <subcellularLocation>
        <location evidence="1">Cell membrane</location>
        <topology evidence="1">Multi-pass membrane protein</topology>
    </subcellularLocation>
</comment>
<feature type="domain" description="Type II secretion system protein GspF" evidence="7">
    <location>
        <begin position="57"/>
        <end position="176"/>
    </location>
</feature>
<keyword evidence="9" id="KW-1185">Reference proteome</keyword>
<evidence type="ECO:0000256" key="3">
    <source>
        <dbReference type="ARBA" id="ARBA00022692"/>
    </source>
</evidence>
<dbReference type="PANTHER" id="PTHR35007">
    <property type="entry name" value="INTEGRAL MEMBRANE PROTEIN-RELATED"/>
    <property type="match status" value="1"/>
</dbReference>
<proteinExistence type="predicted"/>
<evidence type="ECO:0000256" key="4">
    <source>
        <dbReference type="ARBA" id="ARBA00022989"/>
    </source>
</evidence>
<keyword evidence="2" id="KW-1003">Cell membrane</keyword>
<keyword evidence="3 6" id="KW-0812">Transmembrane</keyword>
<protein>
    <submittedName>
        <fullName evidence="8">Type II secretion system F family protein</fullName>
    </submittedName>
</protein>
<feature type="transmembrane region" description="Helical" evidence="6">
    <location>
        <begin position="170"/>
        <end position="191"/>
    </location>
</feature>
<organism evidence="8 9">
    <name type="scientific">Gordonia asplenii</name>
    <dbReference type="NCBI Taxonomy" id="2725283"/>
    <lineage>
        <taxon>Bacteria</taxon>
        <taxon>Bacillati</taxon>
        <taxon>Actinomycetota</taxon>
        <taxon>Actinomycetes</taxon>
        <taxon>Mycobacteriales</taxon>
        <taxon>Gordoniaceae</taxon>
        <taxon>Gordonia</taxon>
    </lineage>
</organism>